<dbReference type="SUPFAM" id="SSF52266">
    <property type="entry name" value="SGNH hydrolase"/>
    <property type="match status" value="1"/>
</dbReference>
<dbReference type="InterPro" id="IPR036514">
    <property type="entry name" value="SGNH_hydro_sf"/>
</dbReference>
<name>A0A1H2LGG1_9ACTN</name>
<accession>A0A1H2LGG1</accession>
<dbReference type="Gene3D" id="2.60.120.260">
    <property type="entry name" value="Galactose-binding domain-like"/>
    <property type="match status" value="1"/>
</dbReference>
<protein>
    <submittedName>
        <fullName evidence="2">Lysophospholipase L1</fullName>
    </submittedName>
</protein>
<dbReference type="Proteomes" id="UP000198825">
    <property type="component" value="Chromosome I"/>
</dbReference>
<dbReference type="AlphaFoldDB" id="A0A1H2LGG1"/>
<reference evidence="3" key="1">
    <citation type="submission" date="2016-10" db="EMBL/GenBank/DDBJ databases">
        <authorList>
            <person name="Varghese N."/>
            <person name="Submissions S."/>
        </authorList>
    </citation>
    <scope>NUCLEOTIDE SEQUENCE [LARGE SCALE GENOMIC DNA]</scope>
    <source>
        <strain evidence="3">DSM 21743</strain>
    </source>
</reference>
<dbReference type="InterPro" id="IPR013830">
    <property type="entry name" value="SGNH_hydro"/>
</dbReference>
<evidence type="ECO:0000259" key="1">
    <source>
        <dbReference type="Pfam" id="PF14606"/>
    </source>
</evidence>
<dbReference type="Pfam" id="PF14606">
    <property type="entry name" value="Lipase_GDSL_3"/>
    <property type="match status" value="1"/>
</dbReference>
<evidence type="ECO:0000313" key="2">
    <source>
        <dbReference type="EMBL" id="SDU79932.1"/>
    </source>
</evidence>
<gene>
    <name evidence="2" type="ORF">SAMN04488544_0079</name>
</gene>
<organism evidence="2 3">
    <name type="scientific">Microlunatus sagamiharensis</name>
    <dbReference type="NCBI Taxonomy" id="546874"/>
    <lineage>
        <taxon>Bacteria</taxon>
        <taxon>Bacillati</taxon>
        <taxon>Actinomycetota</taxon>
        <taxon>Actinomycetes</taxon>
        <taxon>Propionibacteriales</taxon>
        <taxon>Propionibacteriaceae</taxon>
        <taxon>Microlunatus</taxon>
    </lineage>
</organism>
<dbReference type="RefSeq" id="WP_091072115.1">
    <property type="nucleotide sequence ID" value="NZ_LT629799.1"/>
</dbReference>
<evidence type="ECO:0000313" key="3">
    <source>
        <dbReference type="Proteomes" id="UP000198825"/>
    </source>
</evidence>
<dbReference type="OrthoDB" id="2060945at2"/>
<keyword evidence="3" id="KW-1185">Reference proteome</keyword>
<dbReference type="STRING" id="546874.SAMN04488544_0079"/>
<dbReference type="EMBL" id="LT629799">
    <property type="protein sequence ID" value="SDU79932.1"/>
    <property type="molecule type" value="Genomic_DNA"/>
</dbReference>
<proteinExistence type="predicted"/>
<dbReference type="Gene3D" id="3.40.50.1110">
    <property type="entry name" value="SGNH hydrolase"/>
    <property type="match status" value="1"/>
</dbReference>
<feature type="domain" description="SGNH hydrolase-type esterase" evidence="1">
    <location>
        <begin position="167"/>
        <end position="268"/>
    </location>
</feature>
<sequence length="389" mass="41890">MITTPITEAYVRGVAELEPTARGVRLHRLPAWVREQFPDGQLLAMEAQPAGARLVLRTTAMMVELVSHPTRVAYRGAYRARGCFDFYVDGAFVARDVLDGGDTVMVDLQTGSTAYEPGESHTTVLRDLPEGDKTVELWLPHNEGLELVALRTDAPAEPVVETRPRWVHHGSSISHGSNAVAPSETWVAVAARRADVDLVNLGLGGSALVDPFLARVVRDTEADVISVKLGINVVNLDAMRLRAFVPAVHGFLDTIRDGHPDTPMLLVSPIFCGIHEATPGPGSFDPTTLGTAQVTFVATGNPAEVAQGRLTLEVIRRELASLVERRSGDANLHYLDGRALYGPQDAEELPLPDALHPGPEAHVLMGERFAELAFGEGGVFGFAARGGER</sequence>